<feature type="region of interest" description="Disordered" evidence="1">
    <location>
        <begin position="105"/>
        <end position="137"/>
    </location>
</feature>
<evidence type="ECO:0000313" key="3">
    <source>
        <dbReference type="Proteomes" id="UP000499080"/>
    </source>
</evidence>
<dbReference type="Proteomes" id="UP000499080">
    <property type="component" value="Unassembled WGS sequence"/>
</dbReference>
<protein>
    <submittedName>
        <fullName evidence="2">Uncharacterized protein</fullName>
    </submittedName>
</protein>
<gene>
    <name evidence="2" type="ORF">AVEN_151488_1</name>
</gene>
<accession>A0A4Y2HYN9</accession>
<comment type="caution">
    <text evidence="2">The sequence shown here is derived from an EMBL/GenBank/DDBJ whole genome shotgun (WGS) entry which is preliminary data.</text>
</comment>
<evidence type="ECO:0000313" key="2">
    <source>
        <dbReference type="EMBL" id="GBM70352.1"/>
    </source>
</evidence>
<dbReference type="EMBL" id="BGPR01002247">
    <property type="protein sequence ID" value="GBM70352.1"/>
    <property type="molecule type" value="Genomic_DNA"/>
</dbReference>
<proteinExistence type="predicted"/>
<evidence type="ECO:0000256" key="1">
    <source>
        <dbReference type="SAM" id="MobiDB-lite"/>
    </source>
</evidence>
<keyword evidence="3" id="KW-1185">Reference proteome</keyword>
<name>A0A4Y2HYN9_ARAVE</name>
<sequence length="217" mass="24193">MEAHLESVQASAREFIRPSRERMGTRCLSMADCRFGKGDLVSMHNPKGQRGPNSNLKQNWGRTSYCCQEAELCCLQSSKVAQRQAKVLWLERHILEVLTSYRGTRQVTHPGKCRPGRLQSQRQHPKQHGGTGAPGATSFQSDAVAFQWVGPRSQSEHMRVGLNPTSTTATTNKDLKTLTTDCRPSDSPAFYFNNTKIQNTIIQKQISGSSTVTNKIM</sequence>
<reference evidence="2 3" key="1">
    <citation type="journal article" date="2019" name="Sci. Rep.">
        <title>Orb-weaving spider Araneus ventricosus genome elucidates the spidroin gene catalogue.</title>
        <authorList>
            <person name="Kono N."/>
            <person name="Nakamura H."/>
            <person name="Ohtoshi R."/>
            <person name="Moran D.A.P."/>
            <person name="Shinohara A."/>
            <person name="Yoshida Y."/>
            <person name="Fujiwara M."/>
            <person name="Mori M."/>
            <person name="Tomita M."/>
            <person name="Arakawa K."/>
        </authorList>
    </citation>
    <scope>NUCLEOTIDE SEQUENCE [LARGE SCALE GENOMIC DNA]</scope>
</reference>
<organism evidence="2 3">
    <name type="scientific">Araneus ventricosus</name>
    <name type="common">Orbweaver spider</name>
    <name type="synonym">Epeira ventricosa</name>
    <dbReference type="NCBI Taxonomy" id="182803"/>
    <lineage>
        <taxon>Eukaryota</taxon>
        <taxon>Metazoa</taxon>
        <taxon>Ecdysozoa</taxon>
        <taxon>Arthropoda</taxon>
        <taxon>Chelicerata</taxon>
        <taxon>Arachnida</taxon>
        <taxon>Araneae</taxon>
        <taxon>Araneomorphae</taxon>
        <taxon>Entelegynae</taxon>
        <taxon>Araneoidea</taxon>
        <taxon>Araneidae</taxon>
        <taxon>Araneus</taxon>
    </lineage>
</organism>
<dbReference type="AlphaFoldDB" id="A0A4Y2HYN9"/>